<dbReference type="InterPro" id="IPR015943">
    <property type="entry name" value="WD40/YVTN_repeat-like_dom_sf"/>
</dbReference>
<proteinExistence type="inferred from homology"/>
<keyword evidence="7" id="KW-0804">Transcription</keyword>
<dbReference type="OrthoDB" id="7318948at2759"/>
<keyword evidence="5" id="KW-0677">Repeat</keyword>
<sequence>MSDSEDNVLNVCTKKARMSLTVNADGSGDDQDDKSSTASTIMEDASSRSDTPTPGVGGRKGRWRNKKWRPKLQFKCTNFVKEDHGQPIFGIDVNKNTKDGEPIIFASVGHNRVTIYELQENGKIKLLQAYADPCADENFYCCAWSYDDVTGQPLAAVAGLRGIIRILSPIAMCCVKHFVGHGIAVNELKFHPKDPNMLLSASKDHTIRLWNIKTDVCVVKFGGVDGHRDEVLSADFNITGTLITTCGMDHSLKIWKTDTETIQEAMKDSYTYNPAKSNRPFPTVAQHFPDFSTRDIHRNYVDCVRWFGNFILSKSCENCIICWKPGPLSEMNYPLKLSDSNVSVLHRFDYKDCDIWYMRFGLDFWQKVLALGNQIGKVYVWDLDLEDPTQSKPIILTHPKCYTPIRQISFTRDGGTMLAVSDNATIWRWDRVK</sequence>
<dbReference type="GeneID" id="111104148"/>
<dbReference type="KEGG" id="cvn:111104148"/>
<evidence type="ECO:0000313" key="11">
    <source>
        <dbReference type="Proteomes" id="UP000694844"/>
    </source>
</evidence>
<evidence type="ECO:0000256" key="10">
    <source>
        <dbReference type="SAM" id="MobiDB-lite"/>
    </source>
</evidence>
<feature type="repeat" description="WD" evidence="9">
    <location>
        <begin position="224"/>
        <end position="265"/>
    </location>
</feature>
<keyword evidence="6" id="KW-0805">Transcription regulation</keyword>
<dbReference type="InterPro" id="IPR036322">
    <property type="entry name" value="WD40_repeat_dom_sf"/>
</dbReference>
<evidence type="ECO:0000256" key="6">
    <source>
        <dbReference type="ARBA" id="ARBA00023015"/>
    </source>
</evidence>
<evidence type="ECO:0000256" key="7">
    <source>
        <dbReference type="ARBA" id="ARBA00023163"/>
    </source>
</evidence>
<keyword evidence="8" id="KW-0539">Nucleus</keyword>
<evidence type="ECO:0000313" key="12">
    <source>
        <dbReference type="RefSeq" id="XP_022293654.1"/>
    </source>
</evidence>
<dbReference type="SUPFAM" id="SSF50978">
    <property type="entry name" value="WD40 repeat-like"/>
    <property type="match status" value="1"/>
</dbReference>
<dbReference type="InterPro" id="IPR001680">
    <property type="entry name" value="WD40_rpt"/>
</dbReference>
<dbReference type="PANTHER" id="PTHR10253">
    <property type="entry name" value="POLYCOMB PROTEIN"/>
    <property type="match status" value="1"/>
</dbReference>
<protein>
    <submittedName>
        <fullName evidence="12">Polycomb protein EED-like</fullName>
    </submittedName>
</protein>
<dbReference type="RefSeq" id="XP_022293654.1">
    <property type="nucleotide sequence ID" value="XM_022437946.1"/>
</dbReference>
<dbReference type="InterPro" id="IPR019775">
    <property type="entry name" value="WD40_repeat_CS"/>
</dbReference>
<evidence type="ECO:0000256" key="3">
    <source>
        <dbReference type="ARBA" id="ARBA00022491"/>
    </source>
</evidence>
<accession>A0A8B8ATV2</accession>
<dbReference type="Pfam" id="PF00400">
    <property type="entry name" value="WD40"/>
    <property type="match status" value="2"/>
</dbReference>
<dbReference type="PROSITE" id="PS50294">
    <property type="entry name" value="WD_REPEATS_REGION"/>
    <property type="match status" value="2"/>
</dbReference>
<evidence type="ECO:0000256" key="9">
    <source>
        <dbReference type="PROSITE-ProRule" id="PRU00221"/>
    </source>
</evidence>
<dbReference type="InterPro" id="IPR051243">
    <property type="entry name" value="PcG_WD-repeat"/>
</dbReference>
<comment type="similarity">
    <text evidence="2">Belongs to the WD repeat ESC family.</text>
</comment>
<keyword evidence="11" id="KW-1185">Reference proteome</keyword>
<name>A0A8B8ATV2_CRAVI</name>
<dbReference type="Proteomes" id="UP000694844">
    <property type="component" value="Chromosome 7"/>
</dbReference>
<organism evidence="11 12">
    <name type="scientific">Crassostrea virginica</name>
    <name type="common">Eastern oyster</name>
    <dbReference type="NCBI Taxonomy" id="6565"/>
    <lineage>
        <taxon>Eukaryota</taxon>
        <taxon>Metazoa</taxon>
        <taxon>Spiralia</taxon>
        <taxon>Lophotrochozoa</taxon>
        <taxon>Mollusca</taxon>
        <taxon>Bivalvia</taxon>
        <taxon>Autobranchia</taxon>
        <taxon>Pteriomorphia</taxon>
        <taxon>Ostreida</taxon>
        <taxon>Ostreoidea</taxon>
        <taxon>Ostreidae</taxon>
        <taxon>Crassostrea</taxon>
    </lineage>
</organism>
<dbReference type="SMART" id="SM00320">
    <property type="entry name" value="WD40"/>
    <property type="match status" value="4"/>
</dbReference>
<feature type="repeat" description="WD" evidence="9">
    <location>
        <begin position="178"/>
        <end position="220"/>
    </location>
</feature>
<keyword evidence="4 9" id="KW-0853">WD repeat</keyword>
<dbReference type="FunFam" id="2.130.10.10:FF:000056">
    <property type="entry name" value="Polycomb protein eed"/>
    <property type="match status" value="1"/>
</dbReference>
<evidence type="ECO:0000256" key="2">
    <source>
        <dbReference type="ARBA" id="ARBA00008075"/>
    </source>
</evidence>
<evidence type="ECO:0000256" key="1">
    <source>
        <dbReference type="ARBA" id="ARBA00004123"/>
    </source>
</evidence>
<dbReference type="Gene3D" id="2.130.10.10">
    <property type="entry name" value="YVTN repeat-like/Quinoprotein amine dehydrogenase"/>
    <property type="match status" value="1"/>
</dbReference>
<dbReference type="PROSITE" id="PS00678">
    <property type="entry name" value="WD_REPEATS_1"/>
    <property type="match status" value="1"/>
</dbReference>
<evidence type="ECO:0000256" key="4">
    <source>
        <dbReference type="ARBA" id="ARBA00022574"/>
    </source>
</evidence>
<comment type="subcellular location">
    <subcellularLocation>
        <location evidence="1">Nucleus</location>
    </subcellularLocation>
</comment>
<gene>
    <name evidence="12" type="primary">LOC111104148</name>
</gene>
<evidence type="ECO:0000256" key="8">
    <source>
        <dbReference type="ARBA" id="ARBA00023242"/>
    </source>
</evidence>
<dbReference type="AlphaFoldDB" id="A0A8B8ATV2"/>
<dbReference type="PROSITE" id="PS50082">
    <property type="entry name" value="WD_REPEATS_2"/>
    <property type="match status" value="2"/>
</dbReference>
<feature type="region of interest" description="Disordered" evidence="10">
    <location>
        <begin position="20"/>
        <end position="63"/>
    </location>
</feature>
<dbReference type="GO" id="GO:0005634">
    <property type="term" value="C:nucleus"/>
    <property type="evidence" value="ECO:0007669"/>
    <property type="project" value="UniProtKB-SubCell"/>
</dbReference>
<reference evidence="12" key="1">
    <citation type="submission" date="2025-08" db="UniProtKB">
        <authorList>
            <consortium name="RefSeq"/>
        </authorList>
    </citation>
    <scope>IDENTIFICATION</scope>
    <source>
        <tissue evidence="12">Whole sample</tissue>
    </source>
</reference>
<keyword evidence="3" id="KW-0678">Repressor</keyword>
<evidence type="ECO:0000256" key="5">
    <source>
        <dbReference type="ARBA" id="ARBA00022737"/>
    </source>
</evidence>